<evidence type="ECO:0000256" key="2">
    <source>
        <dbReference type="ARBA" id="ARBA00006364"/>
    </source>
</evidence>
<evidence type="ECO:0000313" key="9">
    <source>
        <dbReference type="Ensembl" id="ENSCAFP00040038832.1"/>
    </source>
</evidence>
<sequence length="313" mass="32911">MRGGDGAGGGGGGRGGRGWGRGGRGRGWGGVGAGRGWGRGRGRGGDGVGTGMGRGRDRGGDGAGAGPGAGMGPGRAGACAGGICRRAALYAGRVRGRGRRPRGAGTMGCCSGRCALLFLCSFQLVTALERQVFDFLGYQWAPILATFVHIVMVILGLLGTIQYRPRYVVVYAVWEAVWVTWNVFIICFYLEVGGLSKDSELLTFNLSPHRSWWLEHGPGCLHDEPEAGLGPLDGQALVTGVGCALEHGYTEALHSALQILLALVGFVCACCVVSVFTEEEDSFDFIGGFDPFPRYHVSEKPSNLLLKQVYVPA</sequence>
<dbReference type="PANTHER" id="PTHR13084:SF5">
    <property type="entry name" value="SODIUM_POTASSIUM-TRANSPORTING ATPASE SUBUNIT BETA-1-INTERACTING PROTEIN 4"/>
    <property type="match status" value="1"/>
</dbReference>
<dbReference type="GO" id="GO:0005886">
    <property type="term" value="C:plasma membrane"/>
    <property type="evidence" value="ECO:0007669"/>
    <property type="project" value="UniProtKB-SubCell"/>
</dbReference>
<organism evidence="9 10">
    <name type="scientific">Canis lupus familiaris</name>
    <name type="common">Dog</name>
    <name type="synonym">Canis familiaris</name>
    <dbReference type="NCBI Taxonomy" id="9615"/>
    <lineage>
        <taxon>Eukaryota</taxon>
        <taxon>Metazoa</taxon>
        <taxon>Chordata</taxon>
        <taxon>Craniata</taxon>
        <taxon>Vertebrata</taxon>
        <taxon>Euteleostomi</taxon>
        <taxon>Mammalia</taxon>
        <taxon>Eutheria</taxon>
        <taxon>Laurasiatheria</taxon>
        <taxon>Carnivora</taxon>
        <taxon>Caniformia</taxon>
        <taxon>Canidae</taxon>
        <taxon>Canis</taxon>
    </lineage>
</organism>
<evidence type="ECO:0000256" key="8">
    <source>
        <dbReference type="SAM" id="MobiDB-lite"/>
    </source>
</evidence>
<feature type="transmembrane region" description="Helical" evidence="7">
    <location>
        <begin position="140"/>
        <end position="161"/>
    </location>
</feature>
<protein>
    <recommendedName>
        <fullName evidence="7">Sodium/potassium-transporting ATPase subunit beta-1-interacting protein</fullName>
        <shortName evidence="7">Na(+)/K(+)-transporting ATPase subunit beta-1-interacting protein</shortName>
    </recommendedName>
</protein>
<evidence type="ECO:0000256" key="6">
    <source>
        <dbReference type="ARBA" id="ARBA00023136"/>
    </source>
</evidence>
<reference evidence="9" key="1">
    <citation type="submission" date="2018-10" db="EMBL/GenBank/DDBJ databases">
        <title>De novo assembly of a Great Dane genome.</title>
        <authorList>
            <person name="Kidd J.M."/>
            <person name="Pendleton A.L."/>
            <person name="Shen F."/>
            <person name="Emery S."/>
        </authorList>
    </citation>
    <scope>NUCLEOTIDE SEQUENCE [LARGE SCALE GENOMIC DNA]</scope>
    <source>
        <strain evidence="9">Great Dane</strain>
    </source>
</reference>
<evidence type="ECO:0000256" key="5">
    <source>
        <dbReference type="ARBA" id="ARBA00022989"/>
    </source>
</evidence>
<dbReference type="Pfam" id="PF05640">
    <property type="entry name" value="NKAIN"/>
    <property type="match status" value="1"/>
</dbReference>
<keyword evidence="6 7" id="KW-0472">Membrane</keyword>
<evidence type="ECO:0000256" key="1">
    <source>
        <dbReference type="ARBA" id="ARBA00004651"/>
    </source>
</evidence>
<name>A0A8C0TPY6_CANLF</name>
<feature type="region of interest" description="Disordered" evidence="8">
    <location>
        <begin position="1"/>
        <end position="67"/>
    </location>
</feature>
<keyword evidence="5 7" id="KW-1133">Transmembrane helix</keyword>
<feature type="transmembrane region" description="Helical" evidence="7">
    <location>
        <begin position="168"/>
        <end position="192"/>
    </location>
</feature>
<dbReference type="Ensembl" id="ENSCAFT00040044470.1">
    <property type="protein sequence ID" value="ENSCAFP00040038832.1"/>
    <property type="gene ID" value="ENSCAFG00040023886.1"/>
</dbReference>
<comment type="similarity">
    <text evidence="2 7">Belongs to the NKAIN family.</text>
</comment>
<evidence type="ECO:0000256" key="3">
    <source>
        <dbReference type="ARBA" id="ARBA00022475"/>
    </source>
</evidence>
<keyword evidence="4 7" id="KW-0812">Transmembrane</keyword>
<dbReference type="PANTHER" id="PTHR13084">
    <property type="entry name" value="T-CELL LYMPHOMA BREAKPOINT-ASSOCIATED TARGET 1-RELATED"/>
    <property type="match status" value="1"/>
</dbReference>
<feature type="compositionally biased region" description="Gly residues" evidence="8">
    <location>
        <begin position="1"/>
        <end position="53"/>
    </location>
</feature>
<evidence type="ECO:0000256" key="4">
    <source>
        <dbReference type="ARBA" id="ARBA00022692"/>
    </source>
</evidence>
<dbReference type="InterPro" id="IPR008516">
    <property type="entry name" value="Na/K-Atpase_Interacting"/>
</dbReference>
<dbReference type="AlphaFoldDB" id="A0A8C0TPY6"/>
<dbReference type="GO" id="GO:0002028">
    <property type="term" value="P:regulation of sodium ion transport"/>
    <property type="evidence" value="ECO:0007669"/>
    <property type="project" value="UniProtKB-UniRule"/>
</dbReference>
<feature type="transmembrane region" description="Helical" evidence="7">
    <location>
        <begin position="103"/>
        <end position="128"/>
    </location>
</feature>
<evidence type="ECO:0000313" key="10">
    <source>
        <dbReference type="Proteomes" id="UP000694542"/>
    </source>
</evidence>
<proteinExistence type="inferred from homology"/>
<evidence type="ECO:0000256" key="7">
    <source>
        <dbReference type="RuleBase" id="RU368041"/>
    </source>
</evidence>
<accession>A0A8C0TPY6</accession>
<feature type="transmembrane region" description="Helical" evidence="7">
    <location>
        <begin position="256"/>
        <end position="276"/>
    </location>
</feature>
<comment type="subcellular location">
    <subcellularLocation>
        <location evidence="1 7">Cell membrane</location>
        <topology evidence="1 7">Multi-pass membrane protein</topology>
    </subcellularLocation>
</comment>
<dbReference type="Proteomes" id="UP000694542">
    <property type="component" value="Chromosome 24"/>
</dbReference>
<keyword evidence="3 7" id="KW-1003">Cell membrane</keyword>
<reference evidence="9" key="2">
    <citation type="submission" date="2025-08" db="UniProtKB">
        <authorList>
            <consortium name="Ensembl"/>
        </authorList>
    </citation>
    <scope>IDENTIFICATION</scope>
</reference>